<dbReference type="PATRIC" id="fig|1280951.3.peg.3531"/>
<keyword evidence="3 5" id="KW-1133">Transmembrane helix</keyword>
<evidence type="ECO:0000256" key="3">
    <source>
        <dbReference type="ARBA" id="ARBA00022989"/>
    </source>
</evidence>
<sequence length="264" mass="25986">MELEPLVILAALLSGAVVGLFLGTFGGGGSVLAAPLLIYAVGVKDPHMAIGTSAAAVAAIAAVSLIGHWRAKRVKWPCAGLFALAGIAGSVVGSQLALRVDGTWLLLAFAVAMGAIGLSMFRRPKGLGDPDVHITAAIMARIVPLGLLTGLAAGFFGIGGGFLIVPGLMMATGMTLSNAMASSLVSVALFGATTSANYAFAGHVDLPLAGLLLAGGAVGGVAGVQVARALAGRTALARKGFAAMIVGVAGYVGWNALLGIAATS</sequence>
<keyword evidence="7" id="KW-1185">Reference proteome</keyword>
<evidence type="ECO:0000256" key="4">
    <source>
        <dbReference type="ARBA" id="ARBA00023136"/>
    </source>
</evidence>
<dbReference type="InterPro" id="IPR002781">
    <property type="entry name" value="TM_pro_TauE-like"/>
</dbReference>
<protein>
    <recommendedName>
        <fullName evidence="5">Probable membrane transporter protein</fullName>
    </recommendedName>
</protein>
<gene>
    <name evidence="6" type="ORF">HHI_17543</name>
</gene>
<dbReference type="Pfam" id="PF01925">
    <property type="entry name" value="TauE"/>
    <property type="match status" value="1"/>
</dbReference>
<keyword evidence="5" id="KW-1003">Cell membrane</keyword>
<evidence type="ECO:0000256" key="2">
    <source>
        <dbReference type="ARBA" id="ARBA00022692"/>
    </source>
</evidence>
<dbReference type="OrthoDB" id="9151526at2"/>
<proteinExistence type="inferred from homology"/>
<dbReference type="PANTHER" id="PTHR43701">
    <property type="entry name" value="MEMBRANE TRANSPORTER PROTEIN MJ0441-RELATED"/>
    <property type="match status" value="1"/>
</dbReference>
<feature type="transmembrane region" description="Helical" evidence="5">
    <location>
        <begin position="240"/>
        <end position="262"/>
    </location>
</feature>
<feature type="transmembrane region" description="Helical" evidence="5">
    <location>
        <begin position="142"/>
        <end position="168"/>
    </location>
</feature>
<feature type="transmembrane region" description="Helical" evidence="5">
    <location>
        <begin position="104"/>
        <end position="121"/>
    </location>
</feature>
<dbReference type="AlphaFoldDB" id="A0A059F760"/>
<feature type="transmembrane region" description="Helical" evidence="5">
    <location>
        <begin position="49"/>
        <end position="67"/>
    </location>
</feature>
<keyword evidence="4 5" id="KW-0472">Membrane</keyword>
<organism evidence="6 7">
    <name type="scientific">Hyphomonas hirschiana VP5</name>
    <dbReference type="NCBI Taxonomy" id="1280951"/>
    <lineage>
        <taxon>Bacteria</taxon>
        <taxon>Pseudomonadati</taxon>
        <taxon>Pseudomonadota</taxon>
        <taxon>Alphaproteobacteria</taxon>
        <taxon>Hyphomonadales</taxon>
        <taxon>Hyphomonadaceae</taxon>
        <taxon>Hyphomonas</taxon>
    </lineage>
</organism>
<dbReference type="PANTHER" id="PTHR43701:SF2">
    <property type="entry name" value="MEMBRANE TRANSPORTER PROTEIN YJNA-RELATED"/>
    <property type="match status" value="1"/>
</dbReference>
<comment type="similarity">
    <text evidence="5">Belongs to the 4-toluene sulfonate uptake permease (TSUP) (TC 2.A.102) family.</text>
</comment>
<name>A0A059F760_9PROT</name>
<accession>A0A059F760</accession>
<evidence type="ECO:0000256" key="5">
    <source>
        <dbReference type="RuleBase" id="RU363041"/>
    </source>
</evidence>
<evidence type="ECO:0000313" key="6">
    <source>
        <dbReference type="EMBL" id="KCZ83931.1"/>
    </source>
</evidence>
<feature type="transmembrane region" description="Helical" evidence="5">
    <location>
        <begin position="208"/>
        <end position="228"/>
    </location>
</feature>
<comment type="subcellular location">
    <subcellularLocation>
        <location evidence="5">Cell membrane</location>
        <topology evidence="5">Multi-pass membrane protein</topology>
    </subcellularLocation>
    <subcellularLocation>
        <location evidence="1">Membrane</location>
        <topology evidence="1">Multi-pass membrane protein</topology>
    </subcellularLocation>
</comment>
<dbReference type="GO" id="GO:0005886">
    <property type="term" value="C:plasma membrane"/>
    <property type="evidence" value="ECO:0007669"/>
    <property type="project" value="UniProtKB-SubCell"/>
</dbReference>
<keyword evidence="2 5" id="KW-0812">Transmembrane</keyword>
<dbReference type="RefSeq" id="WP_011645514.1">
    <property type="nucleotide sequence ID" value="NZ_ARYI01000026.1"/>
</dbReference>
<reference evidence="6 7" key="1">
    <citation type="submission" date="2013-04" db="EMBL/GenBank/DDBJ databases">
        <title>Hyphomonas hirschiana VP5 Genome Sequencing.</title>
        <authorList>
            <person name="Lai Q."/>
            <person name="Shao Z."/>
        </authorList>
    </citation>
    <scope>NUCLEOTIDE SEQUENCE [LARGE SCALE GENOMIC DNA]</scope>
    <source>
        <strain evidence="6 7">VP5</strain>
    </source>
</reference>
<dbReference type="EMBL" id="ARYI01000026">
    <property type="protein sequence ID" value="KCZ83931.1"/>
    <property type="molecule type" value="Genomic_DNA"/>
</dbReference>
<feature type="transmembrane region" description="Helical" evidence="5">
    <location>
        <begin position="180"/>
        <end position="201"/>
    </location>
</feature>
<feature type="transmembrane region" description="Helical" evidence="5">
    <location>
        <begin position="79"/>
        <end position="98"/>
    </location>
</feature>
<dbReference type="InterPro" id="IPR051598">
    <property type="entry name" value="TSUP/Inactive_protease-like"/>
</dbReference>
<dbReference type="Proteomes" id="UP000025061">
    <property type="component" value="Unassembled WGS sequence"/>
</dbReference>
<comment type="caution">
    <text evidence="6">The sequence shown here is derived from an EMBL/GenBank/DDBJ whole genome shotgun (WGS) entry which is preliminary data.</text>
</comment>
<evidence type="ECO:0000313" key="7">
    <source>
        <dbReference type="Proteomes" id="UP000025061"/>
    </source>
</evidence>
<evidence type="ECO:0000256" key="1">
    <source>
        <dbReference type="ARBA" id="ARBA00004141"/>
    </source>
</evidence>